<sequence>MLDWIKEWRDRFYRVVDSDNIRVFQAIVYLSMFISGIYMVVYGAPTTVERELGDEMHALWVGLCIAGPLIVTIGDRMVYAGKNRVLHSGKAGGGGRIYWGWYLQAGGDSAVCMVYLTYIIAAFSSAWLQRGIFAAFIITSLMVCAAVLVIRDLRRVRAIERL</sequence>
<accession>A0A142KBV8</accession>
<feature type="transmembrane region" description="Helical" evidence="1">
    <location>
        <begin position="21"/>
        <end position="45"/>
    </location>
</feature>
<keyword evidence="1" id="KW-0812">Transmembrane</keyword>
<keyword evidence="1" id="KW-1133">Transmembrane helix</keyword>
<evidence type="ECO:0000313" key="3">
    <source>
        <dbReference type="Proteomes" id="UP000204189"/>
    </source>
</evidence>
<organism evidence="2 3">
    <name type="scientific">Gordonia phage Emalyn</name>
    <dbReference type="NCBI Taxonomy" id="1821552"/>
    <lineage>
        <taxon>Viruses</taxon>
        <taxon>Duplodnaviria</taxon>
        <taxon>Heunggongvirae</taxon>
        <taxon>Uroviricota</taxon>
        <taxon>Caudoviricetes</taxon>
        <taxon>Emalynvirus</taxon>
        <taxon>Emalynvirus emalyn</taxon>
    </lineage>
</organism>
<dbReference type="RefSeq" id="YP_009301463.1">
    <property type="nucleotide sequence ID" value="NC_031234.1"/>
</dbReference>
<protein>
    <submittedName>
        <fullName evidence="2">Uncharacterized protein</fullName>
    </submittedName>
</protein>
<gene>
    <name evidence="2" type="primary">22</name>
    <name evidence="2" type="ORF">SEA_EMALYN_22</name>
</gene>
<dbReference type="GeneID" id="29123877"/>
<reference evidence="3" key="1">
    <citation type="submission" date="2016-03" db="EMBL/GenBank/DDBJ databases">
        <authorList>
            <person name="Ploux O."/>
        </authorList>
    </citation>
    <scope>NUCLEOTIDE SEQUENCE [LARGE SCALE GENOMIC DNA]</scope>
</reference>
<feature type="transmembrane region" description="Helical" evidence="1">
    <location>
        <begin position="127"/>
        <end position="150"/>
    </location>
</feature>
<evidence type="ECO:0000256" key="1">
    <source>
        <dbReference type="SAM" id="Phobius"/>
    </source>
</evidence>
<name>A0A142KBV8_9CAUD</name>
<dbReference type="OrthoDB" id="13222at10239"/>
<dbReference type="Proteomes" id="UP000204189">
    <property type="component" value="Segment"/>
</dbReference>
<dbReference type="KEGG" id="vg:29123877"/>
<feature type="transmembrane region" description="Helical" evidence="1">
    <location>
        <begin position="57"/>
        <end position="78"/>
    </location>
</feature>
<evidence type="ECO:0000313" key="2">
    <source>
        <dbReference type="EMBL" id="AMS03591.1"/>
    </source>
</evidence>
<dbReference type="EMBL" id="KU963260">
    <property type="protein sequence ID" value="AMS03591.1"/>
    <property type="molecule type" value="Genomic_DNA"/>
</dbReference>
<keyword evidence="3" id="KW-1185">Reference proteome</keyword>
<proteinExistence type="predicted"/>
<keyword evidence="1" id="KW-0472">Membrane</keyword>
<feature type="transmembrane region" description="Helical" evidence="1">
    <location>
        <begin position="99"/>
        <end position="121"/>
    </location>
</feature>